<evidence type="ECO:0000256" key="4">
    <source>
        <dbReference type="ARBA" id="ARBA00023002"/>
    </source>
</evidence>
<evidence type="ECO:0000256" key="5">
    <source>
        <dbReference type="RuleBase" id="RU361277"/>
    </source>
</evidence>
<evidence type="ECO:0000313" key="7">
    <source>
        <dbReference type="EMBL" id="TMW64415.1"/>
    </source>
</evidence>
<reference evidence="7" key="1">
    <citation type="submission" date="2019-03" db="EMBL/GenBank/DDBJ databases">
        <title>Long read genome sequence of the mycoparasitic Pythium oligandrum ATCC 38472 isolated from sugarbeet rhizosphere.</title>
        <authorList>
            <person name="Gaulin E."/>
        </authorList>
    </citation>
    <scope>NUCLEOTIDE SEQUENCE</scope>
    <source>
        <strain evidence="7">ATCC 38472_TT</strain>
    </source>
</reference>
<gene>
    <name evidence="7" type="ORF">Poli38472_013037</name>
</gene>
<dbReference type="Pfam" id="PF08240">
    <property type="entry name" value="ADH_N"/>
    <property type="match status" value="1"/>
</dbReference>
<dbReference type="GO" id="GO:0008270">
    <property type="term" value="F:zinc ion binding"/>
    <property type="evidence" value="ECO:0007669"/>
    <property type="project" value="InterPro"/>
</dbReference>
<proteinExistence type="inferred from homology"/>
<dbReference type="AlphaFoldDB" id="A0A8K1CKN3"/>
<evidence type="ECO:0000256" key="3">
    <source>
        <dbReference type="ARBA" id="ARBA00022833"/>
    </source>
</evidence>
<dbReference type="Gene3D" id="3.90.180.10">
    <property type="entry name" value="Medium-chain alcohol dehydrogenases, catalytic domain"/>
    <property type="match status" value="1"/>
</dbReference>
<dbReference type="Gene3D" id="3.40.50.720">
    <property type="entry name" value="NAD(P)-binding Rossmann-like Domain"/>
    <property type="match status" value="1"/>
</dbReference>
<dbReference type="InterPro" id="IPR036291">
    <property type="entry name" value="NAD(P)-bd_dom_sf"/>
</dbReference>
<dbReference type="SUPFAM" id="SSF50129">
    <property type="entry name" value="GroES-like"/>
    <property type="match status" value="1"/>
</dbReference>
<sequence>MAAVEPRTVRALAAMKAGLTVEPWEYTAFPLETMDVEIAISHCGICGSDLHNITEGWGTGLGANSFPMVPGHEVVGTVTAVGSSVTDLKLGDRVGVGAIAGSCFECDECTQGRDSYCVKSVFTYNGRRLDGAPTYGGYAEYMRLDSRYAFKIPDALPSDAAAPLLCAGLTVYAPLREHVKPGMRVGVVGIGGLGHLALQFIRALGADPVAFSQSPNKEEQARELGAVDFVNFSDADAAAKARRSVDVLIVTADAKKQPYNTYISFIRSRGTFLLVGAPEDDIVFNPFTLLVSNVTVVGSLTGSIQDTKDMLALAAEKNVRAVVQKLPMKEANKGIQMVKEGRARYRVVLEN</sequence>
<dbReference type="Proteomes" id="UP000794436">
    <property type="component" value="Unassembled WGS sequence"/>
</dbReference>
<dbReference type="EMBL" id="SPLM01000040">
    <property type="protein sequence ID" value="TMW64415.1"/>
    <property type="molecule type" value="Genomic_DNA"/>
</dbReference>
<dbReference type="Pfam" id="PF00107">
    <property type="entry name" value="ADH_zinc_N"/>
    <property type="match status" value="1"/>
</dbReference>
<dbReference type="FunFam" id="3.40.50.720:FF:000022">
    <property type="entry name" value="Cinnamyl alcohol dehydrogenase"/>
    <property type="match status" value="1"/>
</dbReference>
<dbReference type="SMART" id="SM00829">
    <property type="entry name" value="PKS_ER"/>
    <property type="match status" value="1"/>
</dbReference>
<comment type="cofactor">
    <cofactor evidence="1 5">
        <name>Zn(2+)</name>
        <dbReference type="ChEBI" id="CHEBI:29105"/>
    </cofactor>
</comment>
<keyword evidence="4" id="KW-0560">Oxidoreductase</keyword>
<evidence type="ECO:0000256" key="2">
    <source>
        <dbReference type="ARBA" id="ARBA00022723"/>
    </source>
</evidence>
<feature type="domain" description="Enoyl reductase (ER)" evidence="6">
    <location>
        <begin position="18"/>
        <end position="349"/>
    </location>
</feature>
<dbReference type="PANTHER" id="PTHR42683">
    <property type="entry name" value="ALDEHYDE REDUCTASE"/>
    <property type="match status" value="1"/>
</dbReference>
<dbReference type="InterPro" id="IPR047109">
    <property type="entry name" value="CAD-like"/>
</dbReference>
<protein>
    <recommendedName>
        <fullName evidence="6">Enoyl reductase (ER) domain-containing protein</fullName>
    </recommendedName>
</protein>
<dbReference type="CDD" id="cd05283">
    <property type="entry name" value="CAD1"/>
    <property type="match status" value="1"/>
</dbReference>
<dbReference type="InterPro" id="IPR013154">
    <property type="entry name" value="ADH-like_N"/>
</dbReference>
<keyword evidence="2 5" id="KW-0479">Metal-binding</keyword>
<keyword evidence="3 5" id="KW-0862">Zinc</keyword>
<dbReference type="InterPro" id="IPR013149">
    <property type="entry name" value="ADH-like_C"/>
</dbReference>
<dbReference type="OrthoDB" id="1879366at2759"/>
<dbReference type="InterPro" id="IPR002328">
    <property type="entry name" value="ADH_Zn_CS"/>
</dbReference>
<comment type="similarity">
    <text evidence="5">Belongs to the zinc-containing alcohol dehydrogenase family.</text>
</comment>
<evidence type="ECO:0000256" key="1">
    <source>
        <dbReference type="ARBA" id="ARBA00001947"/>
    </source>
</evidence>
<dbReference type="InterPro" id="IPR020843">
    <property type="entry name" value="ER"/>
</dbReference>
<dbReference type="SUPFAM" id="SSF51735">
    <property type="entry name" value="NAD(P)-binding Rossmann-fold domains"/>
    <property type="match status" value="1"/>
</dbReference>
<keyword evidence="8" id="KW-1185">Reference proteome</keyword>
<dbReference type="PROSITE" id="PS00059">
    <property type="entry name" value="ADH_ZINC"/>
    <property type="match status" value="1"/>
</dbReference>
<dbReference type="InterPro" id="IPR011032">
    <property type="entry name" value="GroES-like_sf"/>
</dbReference>
<organism evidence="7 8">
    <name type="scientific">Pythium oligandrum</name>
    <name type="common">Mycoparasitic fungus</name>
    <dbReference type="NCBI Taxonomy" id="41045"/>
    <lineage>
        <taxon>Eukaryota</taxon>
        <taxon>Sar</taxon>
        <taxon>Stramenopiles</taxon>
        <taxon>Oomycota</taxon>
        <taxon>Peronosporomycetes</taxon>
        <taxon>Pythiales</taxon>
        <taxon>Pythiaceae</taxon>
        <taxon>Pythium</taxon>
    </lineage>
</organism>
<comment type="caution">
    <text evidence="7">The sequence shown here is derived from an EMBL/GenBank/DDBJ whole genome shotgun (WGS) entry which is preliminary data.</text>
</comment>
<evidence type="ECO:0000313" key="8">
    <source>
        <dbReference type="Proteomes" id="UP000794436"/>
    </source>
</evidence>
<dbReference type="GO" id="GO:0016616">
    <property type="term" value="F:oxidoreductase activity, acting on the CH-OH group of donors, NAD or NADP as acceptor"/>
    <property type="evidence" value="ECO:0007669"/>
    <property type="project" value="InterPro"/>
</dbReference>
<name>A0A8K1CKN3_PYTOL</name>
<evidence type="ECO:0000259" key="6">
    <source>
        <dbReference type="SMART" id="SM00829"/>
    </source>
</evidence>
<accession>A0A8K1CKN3</accession>